<dbReference type="AlphaFoldDB" id="A0A7Y6NT33"/>
<evidence type="ECO:0000313" key="1">
    <source>
        <dbReference type="EMBL" id="NUZ08692.1"/>
    </source>
</evidence>
<protein>
    <submittedName>
        <fullName evidence="1">Uncharacterized protein</fullName>
    </submittedName>
</protein>
<accession>A0A7Y6NT33</accession>
<gene>
    <name evidence="1" type="ORF">HQN59_23380</name>
</gene>
<proteinExistence type="predicted"/>
<sequence>MLRLGKAIRLTRAEAERLERITGFPVDGVRTLDGLALYVAQCKAYYAEDSREFEILAWLIDREVSRCLAAA</sequence>
<dbReference type="Proteomes" id="UP000529637">
    <property type="component" value="Unassembled WGS sequence"/>
</dbReference>
<comment type="caution">
    <text evidence="1">The sequence shown here is derived from an EMBL/GenBank/DDBJ whole genome shotgun (WGS) entry which is preliminary data.</text>
</comment>
<name>A0A7Y6NT33_9BURK</name>
<dbReference type="EMBL" id="JABWMJ010000015">
    <property type="protein sequence ID" value="NUZ08692.1"/>
    <property type="molecule type" value="Genomic_DNA"/>
</dbReference>
<organism evidence="1 2">
    <name type="scientific">Piscinibacter koreensis</name>
    <dbReference type="NCBI Taxonomy" id="2742824"/>
    <lineage>
        <taxon>Bacteria</taxon>
        <taxon>Pseudomonadati</taxon>
        <taxon>Pseudomonadota</taxon>
        <taxon>Betaproteobacteria</taxon>
        <taxon>Burkholderiales</taxon>
        <taxon>Sphaerotilaceae</taxon>
        <taxon>Piscinibacter</taxon>
    </lineage>
</organism>
<reference evidence="1 2" key="1">
    <citation type="submission" date="2020-06" db="EMBL/GenBank/DDBJ databases">
        <title>Schlegella sp. ID0723 isolated from air conditioner.</title>
        <authorList>
            <person name="Kim D.Y."/>
            <person name="Kim D.-U."/>
        </authorList>
    </citation>
    <scope>NUCLEOTIDE SEQUENCE [LARGE SCALE GENOMIC DNA]</scope>
    <source>
        <strain evidence="1 2">ID0723</strain>
    </source>
</reference>
<keyword evidence="2" id="KW-1185">Reference proteome</keyword>
<evidence type="ECO:0000313" key="2">
    <source>
        <dbReference type="Proteomes" id="UP000529637"/>
    </source>
</evidence>